<dbReference type="Gene3D" id="3.40.50.1820">
    <property type="entry name" value="alpha/beta hydrolase"/>
    <property type="match status" value="1"/>
</dbReference>
<accession>A0A7S4V4S9</accession>
<proteinExistence type="predicted"/>
<reference evidence="1" key="1">
    <citation type="submission" date="2021-01" db="EMBL/GenBank/DDBJ databases">
        <authorList>
            <person name="Corre E."/>
            <person name="Pelletier E."/>
            <person name="Niang G."/>
            <person name="Scheremetjew M."/>
            <person name="Finn R."/>
            <person name="Kale V."/>
            <person name="Holt S."/>
            <person name="Cochrane G."/>
            <person name="Meng A."/>
            <person name="Brown T."/>
            <person name="Cohen L."/>
        </authorList>
    </citation>
    <scope>NUCLEOTIDE SEQUENCE</scope>
    <source>
        <strain evidence="1">CCMP3105</strain>
    </source>
</reference>
<name>A0A7S4V4S9_9DINO</name>
<dbReference type="EMBL" id="HBNR01006126">
    <property type="protein sequence ID" value="CAE4564421.1"/>
    <property type="molecule type" value="Transcribed_RNA"/>
</dbReference>
<evidence type="ECO:0008006" key="2">
    <source>
        <dbReference type="Google" id="ProtNLM"/>
    </source>
</evidence>
<dbReference type="InterPro" id="IPR029058">
    <property type="entry name" value="AB_hydrolase_fold"/>
</dbReference>
<sequence>MAPFGAMHLLELSLLLEDEWLIDRGGRGFGAGELALGSEMRSRWAQFAAKGRPGDGWPPCNATSTEALVLGGGGSPGKPWHGGAILSFHASWQGLQVGRRQRTELQEAARFV</sequence>
<gene>
    <name evidence="1" type="ORF">AMON00008_LOCUS4040</name>
</gene>
<dbReference type="AlphaFoldDB" id="A0A7S4V4S9"/>
<dbReference type="SUPFAM" id="SSF53474">
    <property type="entry name" value="alpha/beta-Hydrolases"/>
    <property type="match status" value="1"/>
</dbReference>
<evidence type="ECO:0000313" key="1">
    <source>
        <dbReference type="EMBL" id="CAE4564421.1"/>
    </source>
</evidence>
<protein>
    <recommendedName>
        <fullName evidence="2">Carboxylesterase type B domain-containing protein</fullName>
    </recommendedName>
</protein>
<organism evidence="1">
    <name type="scientific">Alexandrium monilatum</name>
    <dbReference type="NCBI Taxonomy" id="311494"/>
    <lineage>
        <taxon>Eukaryota</taxon>
        <taxon>Sar</taxon>
        <taxon>Alveolata</taxon>
        <taxon>Dinophyceae</taxon>
        <taxon>Gonyaulacales</taxon>
        <taxon>Pyrocystaceae</taxon>
        <taxon>Alexandrium</taxon>
    </lineage>
</organism>